<feature type="region of interest" description="Disordered" evidence="6">
    <location>
        <begin position="543"/>
        <end position="575"/>
    </location>
</feature>
<dbReference type="CDD" id="cd19411">
    <property type="entry name" value="MCP2201-like_sensor"/>
    <property type="match status" value="1"/>
</dbReference>
<dbReference type="InterPro" id="IPR051310">
    <property type="entry name" value="MCP_chemotaxis"/>
</dbReference>
<dbReference type="CDD" id="cd11386">
    <property type="entry name" value="MCP_signal"/>
    <property type="match status" value="1"/>
</dbReference>
<keyword evidence="5" id="KW-0175">Coiled coil</keyword>
<comment type="subcellular location">
    <subcellularLocation>
        <location evidence="1">Membrane</location>
    </subcellularLocation>
</comment>
<dbReference type="Gene3D" id="6.10.340.10">
    <property type="match status" value="1"/>
</dbReference>
<dbReference type="PANTHER" id="PTHR43531">
    <property type="entry name" value="PROTEIN ICFG"/>
    <property type="match status" value="1"/>
</dbReference>
<name>A0A7X4H084_9BURK</name>
<comment type="caution">
    <text evidence="10">The sequence shown here is derived from an EMBL/GenBank/DDBJ whole genome shotgun (WGS) entry which is preliminary data.</text>
</comment>
<dbReference type="GO" id="GO:0007165">
    <property type="term" value="P:signal transduction"/>
    <property type="evidence" value="ECO:0007669"/>
    <property type="project" value="UniProtKB-KW"/>
</dbReference>
<evidence type="ECO:0000256" key="4">
    <source>
        <dbReference type="PROSITE-ProRule" id="PRU00284"/>
    </source>
</evidence>
<evidence type="ECO:0000256" key="1">
    <source>
        <dbReference type="ARBA" id="ARBA00004370"/>
    </source>
</evidence>
<dbReference type="AlphaFoldDB" id="A0A7X4H084"/>
<evidence type="ECO:0000256" key="5">
    <source>
        <dbReference type="SAM" id="Coils"/>
    </source>
</evidence>
<evidence type="ECO:0000256" key="6">
    <source>
        <dbReference type="SAM" id="MobiDB-lite"/>
    </source>
</evidence>
<dbReference type="InterPro" id="IPR004089">
    <property type="entry name" value="MCPsignal_dom"/>
</dbReference>
<dbReference type="InterPro" id="IPR004090">
    <property type="entry name" value="Chemotax_Me-accpt_rcpt"/>
</dbReference>
<comment type="similarity">
    <text evidence="3">Belongs to the methyl-accepting chemotaxis (MCP) protein family.</text>
</comment>
<dbReference type="InterPro" id="IPR003660">
    <property type="entry name" value="HAMP_dom"/>
</dbReference>
<sequence length="575" mass="61148">MNNLKIGTRLGFGFSLILSLLVAMTSIGILRLSSASDKTDEMINVKIRDERLTAEWGKIIEVNAARTTGAFMVRDPADQKKLEALMAESSGRATQIQDQIGSTIDDDRLKPLYKQVLDTRKAYTDFRKAVFAAKNAGDLEKATKIYEGEMTQSRIQYLGALKNFVDKQAALLDESAAEIQQQYRSGRALLIMLGLAAIVMGVVAAWWITRTITQPINAALKVAETVSSGDLTSDIQVNSSDETGQLMHALKTMNTNLVNIVGQVRNGTDLIATASTEIAAGNQDLSSRTEEQASSLEETASSMEELTSTVRFNAENARQANELAINASEIASRGGSVVGEVVSTMGSINDSSRKIVDIISVIDGIAFQTNILALNAAVEAARAGEQGRGFAVVASEVRNLAQRSASAAKDIKSLIDDSVQKVQIGSELVDKAGQTMEEIVQSISRVTQIMTQISNASEEQSIGIAQVNDAITQMDQVTQQNAALVEEAAAAAESMQEQSAKLADVVSVFKLDASYAPSAPALPRAPVRAAALPRRTAAVAAPVKRAAPAVGSASAPAPAAPRKAVTSGESDWEEF</sequence>
<feature type="domain" description="HAMP" evidence="9">
    <location>
        <begin position="210"/>
        <end position="262"/>
    </location>
</feature>
<evidence type="ECO:0000256" key="3">
    <source>
        <dbReference type="ARBA" id="ARBA00029447"/>
    </source>
</evidence>
<gene>
    <name evidence="10" type="ORF">GTP56_11980</name>
</gene>
<keyword evidence="7" id="KW-1133">Transmembrane helix</keyword>
<keyword evidence="2" id="KW-0488">Methylation</keyword>
<evidence type="ECO:0000259" key="9">
    <source>
        <dbReference type="PROSITE" id="PS50885"/>
    </source>
</evidence>
<feature type="domain" description="Methyl-accepting transducer" evidence="8">
    <location>
        <begin position="267"/>
        <end position="496"/>
    </location>
</feature>
<dbReference type="SMART" id="SM00304">
    <property type="entry name" value="HAMP"/>
    <property type="match status" value="1"/>
</dbReference>
<dbReference type="GO" id="GO:0006935">
    <property type="term" value="P:chemotaxis"/>
    <property type="evidence" value="ECO:0007669"/>
    <property type="project" value="InterPro"/>
</dbReference>
<feature type="compositionally biased region" description="Low complexity" evidence="6">
    <location>
        <begin position="543"/>
        <end position="565"/>
    </location>
</feature>
<feature type="transmembrane region" description="Helical" evidence="7">
    <location>
        <begin position="188"/>
        <end position="208"/>
    </location>
</feature>
<protein>
    <submittedName>
        <fullName evidence="10">HAMP domain-containing protein</fullName>
    </submittedName>
</protein>
<dbReference type="FunFam" id="1.10.287.950:FF:000001">
    <property type="entry name" value="Methyl-accepting chemotaxis sensory transducer"/>
    <property type="match status" value="1"/>
</dbReference>
<evidence type="ECO:0000259" key="8">
    <source>
        <dbReference type="PROSITE" id="PS50111"/>
    </source>
</evidence>
<dbReference type="Pfam" id="PF00015">
    <property type="entry name" value="MCPsignal"/>
    <property type="match status" value="1"/>
</dbReference>
<dbReference type="Pfam" id="PF12729">
    <property type="entry name" value="4HB_MCP_1"/>
    <property type="match status" value="1"/>
</dbReference>
<dbReference type="PRINTS" id="PR00260">
    <property type="entry name" value="CHEMTRNSDUCR"/>
</dbReference>
<dbReference type="RefSeq" id="WP_161050256.1">
    <property type="nucleotide sequence ID" value="NZ_WWCR01000010.1"/>
</dbReference>
<dbReference type="PROSITE" id="PS50885">
    <property type="entry name" value="HAMP"/>
    <property type="match status" value="1"/>
</dbReference>
<accession>A0A7X4H084</accession>
<feature type="transmembrane region" description="Helical" evidence="7">
    <location>
        <begin position="12"/>
        <end position="32"/>
    </location>
</feature>
<evidence type="ECO:0000313" key="10">
    <source>
        <dbReference type="EMBL" id="MYM72918.1"/>
    </source>
</evidence>
<feature type="coiled-coil region" evidence="5">
    <location>
        <begin position="467"/>
        <end position="494"/>
    </location>
</feature>
<dbReference type="Proteomes" id="UP000469734">
    <property type="component" value="Unassembled WGS sequence"/>
</dbReference>
<dbReference type="PROSITE" id="PS50111">
    <property type="entry name" value="CHEMOTAXIS_TRANSDUC_2"/>
    <property type="match status" value="1"/>
</dbReference>
<evidence type="ECO:0000256" key="7">
    <source>
        <dbReference type="SAM" id="Phobius"/>
    </source>
</evidence>
<dbReference type="SMART" id="SM00283">
    <property type="entry name" value="MA"/>
    <property type="match status" value="1"/>
</dbReference>
<dbReference type="PANTHER" id="PTHR43531:SF14">
    <property type="entry name" value="METHYL-ACCEPTING CHEMOTAXIS PROTEIN I-RELATED"/>
    <property type="match status" value="1"/>
</dbReference>
<dbReference type="GO" id="GO:0004888">
    <property type="term" value="F:transmembrane signaling receptor activity"/>
    <property type="evidence" value="ECO:0007669"/>
    <property type="project" value="InterPro"/>
</dbReference>
<dbReference type="CDD" id="cd06225">
    <property type="entry name" value="HAMP"/>
    <property type="match status" value="1"/>
</dbReference>
<proteinExistence type="inferred from homology"/>
<dbReference type="InterPro" id="IPR047347">
    <property type="entry name" value="YvaQ-like_sensor"/>
</dbReference>
<keyword evidence="4" id="KW-0807">Transducer</keyword>
<dbReference type="Gene3D" id="1.10.287.950">
    <property type="entry name" value="Methyl-accepting chemotaxis protein"/>
    <property type="match status" value="1"/>
</dbReference>
<evidence type="ECO:0000256" key="2">
    <source>
        <dbReference type="ARBA" id="ARBA00022481"/>
    </source>
</evidence>
<dbReference type="Pfam" id="PF00672">
    <property type="entry name" value="HAMP"/>
    <property type="match status" value="1"/>
</dbReference>
<dbReference type="EMBL" id="WWCR01000010">
    <property type="protein sequence ID" value="MYM72918.1"/>
    <property type="molecule type" value="Genomic_DNA"/>
</dbReference>
<evidence type="ECO:0000313" key="11">
    <source>
        <dbReference type="Proteomes" id="UP000469734"/>
    </source>
</evidence>
<reference evidence="10 11" key="1">
    <citation type="submission" date="2019-12" db="EMBL/GenBank/DDBJ databases">
        <title>Novel species isolated from a subtropical stream in China.</title>
        <authorList>
            <person name="Lu H."/>
        </authorList>
    </citation>
    <scope>NUCLEOTIDE SEQUENCE [LARGE SCALE GENOMIC DNA]</scope>
    <source>
        <strain evidence="10 11">FT134W</strain>
    </source>
</reference>
<dbReference type="InterPro" id="IPR024478">
    <property type="entry name" value="HlyB_4HB_MCP"/>
</dbReference>
<dbReference type="SUPFAM" id="SSF58104">
    <property type="entry name" value="Methyl-accepting chemotaxis protein (MCP) signaling domain"/>
    <property type="match status" value="1"/>
</dbReference>
<dbReference type="GO" id="GO:0005886">
    <property type="term" value="C:plasma membrane"/>
    <property type="evidence" value="ECO:0007669"/>
    <property type="project" value="TreeGrafter"/>
</dbReference>
<keyword evidence="7" id="KW-0472">Membrane</keyword>
<organism evidence="10 11">
    <name type="scientific">Duganella margarita</name>
    <dbReference type="NCBI Taxonomy" id="2692170"/>
    <lineage>
        <taxon>Bacteria</taxon>
        <taxon>Pseudomonadati</taxon>
        <taxon>Pseudomonadota</taxon>
        <taxon>Betaproteobacteria</taxon>
        <taxon>Burkholderiales</taxon>
        <taxon>Oxalobacteraceae</taxon>
        <taxon>Telluria group</taxon>
        <taxon>Duganella</taxon>
    </lineage>
</organism>
<keyword evidence="7" id="KW-0812">Transmembrane</keyword>